<evidence type="ECO:0000259" key="1">
    <source>
        <dbReference type="Pfam" id="PF13837"/>
    </source>
</evidence>
<dbReference type="KEGG" id="tpal:117647839"/>
<evidence type="ECO:0000313" key="3">
    <source>
        <dbReference type="RefSeq" id="XP_034245701.1"/>
    </source>
</evidence>
<dbReference type="Proteomes" id="UP000515158">
    <property type="component" value="Unplaced"/>
</dbReference>
<dbReference type="Pfam" id="PF13837">
    <property type="entry name" value="Myb_DNA-bind_4"/>
    <property type="match status" value="1"/>
</dbReference>
<dbReference type="InterPro" id="IPR044822">
    <property type="entry name" value="Myb_DNA-bind_4"/>
</dbReference>
<protein>
    <submittedName>
        <fullName evidence="3">Uncharacterized protein LOC117647839</fullName>
    </submittedName>
</protein>
<feature type="domain" description="Myb/SANT-like DNA-binding" evidence="1">
    <location>
        <begin position="44"/>
        <end position="116"/>
    </location>
</feature>
<accession>A0A6P8Z6T0</accession>
<dbReference type="Gene3D" id="1.10.10.60">
    <property type="entry name" value="Homeodomain-like"/>
    <property type="match status" value="1"/>
</dbReference>
<proteinExistence type="predicted"/>
<organism evidence="3">
    <name type="scientific">Thrips palmi</name>
    <name type="common">Melon thrips</name>
    <dbReference type="NCBI Taxonomy" id="161013"/>
    <lineage>
        <taxon>Eukaryota</taxon>
        <taxon>Metazoa</taxon>
        <taxon>Ecdysozoa</taxon>
        <taxon>Arthropoda</taxon>
        <taxon>Hexapoda</taxon>
        <taxon>Insecta</taxon>
        <taxon>Pterygota</taxon>
        <taxon>Neoptera</taxon>
        <taxon>Paraneoptera</taxon>
        <taxon>Thysanoptera</taxon>
        <taxon>Terebrantia</taxon>
        <taxon>Thripoidea</taxon>
        <taxon>Thripidae</taxon>
        <taxon>Thrips</taxon>
    </lineage>
</organism>
<keyword evidence="2" id="KW-1185">Reference proteome</keyword>
<dbReference type="AlphaFoldDB" id="A0A6P8Z6T0"/>
<dbReference type="InParanoid" id="A0A6P8Z6T0"/>
<sequence>MSFLRNESTDCPELFDIPHKNPSLVDDVLACAKFTKGAVMSFTAELALIDVWRENKEEYRRAHRDAPFYRKIASQLILRGHTFNPEQCKNKMDTLRQEFTLYIKTKSGDGAREPWP</sequence>
<name>A0A6P8Z6T0_THRPL</name>
<dbReference type="RefSeq" id="XP_034245701.1">
    <property type="nucleotide sequence ID" value="XM_034389810.1"/>
</dbReference>
<gene>
    <name evidence="3" type="primary">LOC117647839</name>
</gene>
<reference evidence="3" key="1">
    <citation type="submission" date="2025-08" db="UniProtKB">
        <authorList>
            <consortium name="RefSeq"/>
        </authorList>
    </citation>
    <scope>IDENTIFICATION</scope>
    <source>
        <tissue evidence="3">Total insect</tissue>
    </source>
</reference>
<dbReference type="GeneID" id="117647839"/>
<evidence type="ECO:0000313" key="2">
    <source>
        <dbReference type="Proteomes" id="UP000515158"/>
    </source>
</evidence>